<dbReference type="InterPro" id="IPR011050">
    <property type="entry name" value="Pectin_lyase_fold/virulence"/>
</dbReference>
<dbReference type="Gene3D" id="2.40.128.130">
    <property type="entry name" value="Autotransporter beta-domain"/>
    <property type="match status" value="1"/>
</dbReference>
<evidence type="ECO:0000256" key="1">
    <source>
        <dbReference type="ARBA" id="ARBA00022729"/>
    </source>
</evidence>
<keyword evidence="5" id="KW-1185">Reference proteome</keyword>
<protein>
    <submittedName>
        <fullName evidence="4">Autotransporter domain-containing protein</fullName>
    </submittedName>
</protein>
<dbReference type="RefSeq" id="WP_304560461.1">
    <property type="nucleotide sequence ID" value="NZ_JAUQSZ010000003.1"/>
</dbReference>
<reference evidence="4" key="1">
    <citation type="submission" date="2023-07" db="EMBL/GenBank/DDBJ databases">
        <authorList>
            <person name="Kim M.K."/>
        </authorList>
    </citation>
    <scope>NUCLEOTIDE SEQUENCE</scope>
    <source>
        <strain evidence="4">CA1-15</strain>
    </source>
</reference>
<feature type="chain" id="PRO_5045923846" evidence="2">
    <location>
        <begin position="24"/>
        <end position="878"/>
    </location>
</feature>
<dbReference type="SUPFAM" id="SSF103515">
    <property type="entry name" value="Autotransporter"/>
    <property type="match status" value="1"/>
</dbReference>
<dbReference type="EMBL" id="JAUQSZ010000003">
    <property type="protein sequence ID" value="MDO7842007.1"/>
    <property type="molecule type" value="Genomic_DNA"/>
</dbReference>
<dbReference type="Pfam" id="PF12951">
    <property type="entry name" value="PATR"/>
    <property type="match status" value="1"/>
</dbReference>
<dbReference type="NCBIfam" id="TIGR02601">
    <property type="entry name" value="autotrns_rpt"/>
    <property type="match status" value="1"/>
</dbReference>
<evidence type="ECO:0000313" key="4">
    <source>
        <dbReference type="EMBL" id="MDO7842007.1"/>
    </source>
</evidence>
<dbReference type="InterPro" id="IPR005546">
    <property type="entry name" value="Autotransporte_beta"/>
</dbReference>
<proteinExistence type="predicted"/>
<gene>
    <name evidence="4" type="ORF">Q5H94_06700</name>
</gene>
<dbReference type="InterPro" id="IPR006315">
    <property type="entry name" value="OM_autotransptr_brl_dom"/>
</dbReference>
<dbReference type="NCBIfam" id="TIGR01414">
    <property type="entry name" value="autotrans_barl"/>
    <property type="match status" value="1"/>
</dbReference>
<feature type="signal peptide" evidence="2">
    <location>
        <begin position="1"/>
        <end position="23"/>
    </location>
</feature>
<dbReference type="Proteomes" id="UP001176468">
    <property type="component" value="Unassembled WGS sequence"/>
</dbReference>
<sequence>MKKLLISLATSVAAIAVANPAYSQTFVNGGFEDGTINGWTTGGGTWTGGPYPVASDYLPGGSRYDASQSVVVTTTPGFDAYTDNNLRTVYAGNYSAMVNNPVNNDSVSVISQRVNGYTDSQIAFAYAAVLQDSHGPTDSDAFIITLTDATTNEVLFTYNLNSATAASGTFTQSNSGWYYTDWLTQSIDVSSRVGHDFILSLLANDCPYGGHAGYAYLDGFGGVIPIPGGTPPRAYWDGDSAGHGADGVVQGGNGVWTSDRSTFTGANGIPDNSQPQGAEIVFAGSPGTVVVDNSMGQVKVAGLDFQVGGYIINGNTATDGLELTGSSVKFNVGDESTAAPNMVATVNTPLAGTAAVEKTGAGTLILGGTSTMTGPTTVSAGTLAVNGSIAGSAVTVGTGATLKGSGTVGATDVQTGGTIAPGNSIGTLNVAGNYNQAAGATYQVELNTTSSDRIIATGAATVATGAVVNVTRTAPTRVLVGSKYAIITAAGGVTGKVTLTGDLRVSAFSNLVDTYDATNVYLSALQTRRFAAAGLTPNQIASAGGSDIGSGPIWTPIVNLQTDAEARAAFDATSGELHATVRGQAFEDSRFVREAMLGHLQQAGTDAPPEPVWGHAFGSWGNAQTNFNAAASTRDIGGIFLGYDVVHGDAFRLGLMGGYANSTLRVADRVSNASADDINLGVYGGYGDGKFSASLGGGYTWRDIKANRVASFTGFTDSLASNYKVKVAQVFGELAYRWQLPTGGGLGPFVNVAYVNVDGDAAGERGGAAALSLRSGKQDWVVGTAGIRVDAKIGSAVRLKGDVGYRLASKTLPAASLSFAGGSLFTVTGTPIASDQLSLDLGLDAKLASRLTFGLSYSGRHGGGRTDNGGKASLRFSF</sequence>
<dbReference type="SUPFAM" id="SSF51126">
    <property type="entry name" value="Pectin lyase-like"/>
    <property type="match status" value="1"/>
</dbReference>
<dbReference type="Pfam" id="PF03797">
    <property type="entry name" value="Autotransporter"/>
    <property type="match status" value="1"/>
</dbReference>
<keyword evidence="1 2" id="KW-0732">Signal</keyword>
<feature type="domain" description="Autotransporter" evidence="3">
    <location>
        <begin position="605"/>
        <end position="878"/>
    </location>
</feature>
<evidence type="ECO:0000259" key="3">
    <source>
        <dbReference type="PROSITE" id="PS51208"/>
    </source>
</evidence>
<organism evidence="4 5">
    <name type="scientific">Sphingomonas immobilis</name>
    <dbReference type="NCBI Taxonomy" id="3063997"/>
    <lineage>
        <taxon>Bacteria</taxon>
        <taxon>Pseudomonadati</taxon>
        <taxon>Pseudomonadota</taxon>
        <taxon>Alphaproteobacteria</taxon>
        <taxon>Sphingomonadales</taxon>
        <taxon>Sphingomonadaceae</taxon>
        <taxon>Sphingomonas</taxon>
    </lineage>
</organism>
<accession>A0ABT8ZWP6</accession>
<dbReference type="InterPro" id="IPR036709">
    <property type="entry name" value="Autotransporte_beta_dom_sf"/>
</dbReference>
<dbReference type="InterPro" id="IPR013425">
    <property type="entry name" value="Autotrns_rpt"/>
</dbReference>
<dbReference type="PROSITE" id="PS51208">
    <property type="entry name" value="AUTOTRANSPORTER"/>
    <property type="match status" value="1"/>
</dbReference>
<evidence type="ECO:0000313" key="5">
    <source>
        <dbReference type="Proteomes" id="UP001176468"/>
    </source>
</evidence>
<evidence type="ECO:0000256" key="2">
    <source>
        <dbReference type="SAM" id="SignalP"/>
    </source>
</evidence>
<dbReference type="SMART" id="SM00869">
    <property type="entry name" value="Autotransporter"/>
    <property type="match status" value="1"/>
</dbReference>
<name>A0ABT8ZWP6_9SPHN</name>
<comment type="caution">
    <text evidence="4">The sequence shown here is derived from an EMBL/GenBank/DDBJ whole genome shotgun (WGS) entry which is preliminary data.</text>
</comment>